<comment type="similarity">
    <text evidence="2">Belongs to the prenylcysteine oxidase family.</text>
</comment>
<keyword evidence="11" id="KW-1185">Reference proteome</keyword>
<evidence type="ECO:0000259" key="9">
    <source>
        <dbReference type="Pfam" id="PF07156"/>
    </source>
</evidence>
<dbReference type="GO" id="GO:0030328">
    <property type="term" value="P:prenylcysteine catabolic process"/>
    <property type="evidence" value="ECO:0007669"/>
    <property type="project" value="InterPro"/>
</dbReference>
<protein>
    <recommendedName>
        <fullName evidence="9">Prenylcysteine lyase domain-containing protein</fullName>
    </recommendedName>
</protein>
<dbReference type="PANTHER" id="PTHR15944">
    <property type="entry name" value="FARNESYLCYSTEINE LYASE"/>
    <property type="match status" value="1"/>
</dbReference>
<dbReference type="GO" id="GO:0001735">
    <property type="term" value="F:prenylcysteine oxidase activity"/>
    <property type="evidence" value="ECO:0007669"/>
    <property type="project" value="InterPro"/>
</dbReference>
<evidence type="ECO:0000256" key="3">
    <source>
        <dbReference type="ARBA" id="ARBA00022630"/>
    </source>
</evidence>
<keyword evidence="5" id="KW-0274">FAD</keyword>
<evidence type="ECO:0000256" key="2">
    <source>
        <dbReference type="ARBA" id="ARBA00009967"/>
    </source>
</evidence>
<reference evidence="10" key="1">
    <citation type="submission" date="2017-07" db="EMBL/GenBank/DDBJ databases">
        <title>Taro Niue Genome Assembly and Annotation.</title>
        <authorList>
            <person name="Atibalentja N."/>
            <person name="Keating K."/>
            <person name="Fields C.J."/>
        </authorList>
    </citation>
    <scope>NUCLEOTIDE SEQUENCE</scope>
    <source>
        <strain evidence="10">Niue_2</strain>
        <tissue evidence="10">Leaf</tissue>
    </source>
</reference>
<name>A0A843UJ07_COLES</name>
<feature type="domain" description="Prenylcysteine lyase" evidence="9">
    <location>
        <begin position="156"/>
        <end position="483"/>
    </location>
</feature>
<dbReference type="Proteomes" id="UP000652761">
    <property type="component" value="Unassembled WGS sequence"/>
</dbReference>
<dbReference type="Pfam" id="PF07156">
    <property type="entry name" value="Prenylcys_lyase"/>
    <property type="match status" value="1"/>
</dbReference>
<dbReference type="Pfam" id="PF13450">
    <property type="entry name" value="NAD_binding_8"/>
    <property type="match status" value="1"/>
</dbReference>
<dbReference type="GO" id="GO:0030327">
    <property type="term" value="P:prenylated protein catabolic process"/>
    <property type="evidence" value="ECO:0007669"/>
    <property type="project" value="TreeGrafter"/>
</dbReference>
<keyword evidence="6" id="KW-0560">Oxidoreductase</keyword>
<comment type="caution">
    <text evidence="10">The sequence shown here is derived from an EMBL/GenBank/DDBJ whole genome shotgun (WGS) entry which is preliminary data.</text>
</comment>
<dbReference type="AlphaFoldDB" id="A0A843UJ07"/>
<gene>
    <name evidence="10" type="ORF">Taro_014532</name>
</gene>
<proteinExistence type="inferred from homology"/>
<dbReference type="FunFam" id="3.50.50.60:FF:000430">
    <property type="entry name" value="Farnesylcysteine lyase"/>
    <property type="match status" value="1"/>
</dbReference>
<feature type="chain" id="PRO_5032996950" description="Prenylcysteine lyase domain-containing protein" evidence="8">
    <location>
        <begin position="20"/>
        <end position="506"/>
    </location>
</feature>
<organism evidence="10 11">
    <name type="scientific">Colocasia esculenta</name>
    <name type="common">Wild taro</name>
    <name type="synonym">Arum esculentum</name>
    <dbReference type="NCBI Taxonomy" id="4460"/>
    <lineage>
        <taxon>Eukaryota</taxon>
        <taxon>Viridiplantae</taxon>
        <taxon>Streptophyta</taxon>
        <taxon>Embryophyta</taxon>
        <taxon>Tracheophyta</taxon>
        <taxon>Spermatophyta</taxon>
        <taxon>Magnoliopsida</taxon>
        <taxon>Liliopsida</taxon>
        <taxon>Araceae</taxon>
        <taxon>Aroideae</taxon>
        <taxon>Colocasieae</taxon>
        <taxon>Colocasia</taxon>
    </lineage>
</organism>
<evidence type="ECO:0000256" key="6">
    <source>
        <dbReference type="ARBA" id="ARBA00023002"/>
    </source>
</evidence>
<accession>A0A843UJ07</accession>
<dbReference type="Gene3D" id="3.50.50.60">
    <property type="entry name" value="FAD/NAD(P)-binding domain"/>
    <property type="match status" value="2"/>
</dbReference>
<keyword evidence="4 8" id="KW-0732">Signal</keyword>
<evidence type="ECO:0000256" key="1">
    <source>
        <dbReference type="ARBA" id="ARBA00001974"/>
    </source>
</evidence>
<dbReference type="InterPro" id="IPR010795">
    <property type="entry name" value="Prenylcys_lyase"/>
</dbReference>
<dbReference type="OrthoDB" id="437369at2759"/>
<feature type="signal peptide" evidence="8">
    <location>
        <begin position="1"/>
        <end position="19"/>
    </location>
</feature>
<evidence type="ECO:0000313" key="10">
    <source>
        <dbReference type="EMBL" id="MQL82056.1"/>
    </source>
</evidence>
<evidence type="ECO:0000313" key="11">
    <source>
        <dbReference type="Proteomes" id="UP000652761"/>
    </source>
</evidence>
<keyword evidence="3" id="KW-0285">Flavoprotein</keyword>
<sequence>MAGANFSLLLLSLLFSISAFLQIGGGVASSRPRVCVIGGGIAGSSVSHFLKEYSGGAVDDIVILERNGVVGGRMATINLGGDIFEAGGTILHPKNLHALNFTTFLHLQRKVNGAAASSNSNASSPSSSWLGIWDGRGFVFKTLNPPPRSSSAIYKKIHSFLNALLIFRRYGFSLLRMNRFVQRMLERFLLYYKDLASRPVFGSVEDMLKWSDLYGLTRRTLREELADAGLSPLLISELVTVIMRINYGQDVNISGLAGAVSLAGSDPGLWSVEGGNWQIAAGLIKHANASLHLHEEITSISYSGGNYELSSKKGNHYSCGVVVIATPLDELNISFTPSVSIPSRNLQHTHATFVRGLLNPAYFGATSAAEIPNLVGTLEVANIPFSSISVLKIYSEEDKAYKVFSRLPMEDSLLDRIFSARKYTVRINWPAYPHYKAPENFAPYLLDGQHLYYINSFENAASTIETGAVAAENVARLILSRMLDISSSSSNIRTVSSGQRDLHVDL</sequence>
<evidence type="ECO:0000256" key="7">
    <source>
        <dbReference type="ARBA" id="ARBA00023180"/>
    </source>
</evidence>
<dbReference type="InterPro" id="IPR036188">
    <property type="entry name" value="FAD/NAD-bd_sf"/>
</dbReference>
<evidence type="ECO:0000256" key="5">
    <source>
        <dbReference type="ARBA" id="ARBA00022827"/>
    </source>
</evidence>
<dbReference type="PANTHER" id="PTHR15944:SF0">
    <property type="entry name" value="PRENYLCYSTEINE LYASE DOMAIN-CONTAINING PROTEIN"/>
    <property type="match status" value="1"/>
</dbReference>
<dbReference type="SUPFAM" id="SSF51905">
    <property type="entry name" value="FAD/NAD(P)-binding domain"/>
    <property type="match status" value="1"/>
</dbReference>
<evidence type="ECO:0000256" key="4">
    <source>
        <dbReference type="ARBA" id="ARBA00022729"/>
    </source>
</evidence>
<keyword evidence="7" id="KW-0325">Glycoprotein</keyword>
<dbReference type="InterPro" id="IPR017046">
    <property type="entry name" value="Prenylcysteine_Oxase1"/>
</dbReference>
<dbReference type="EMBL" id="NMUH01000606">
    <property type="protein sequence ID" value="MQL82056.1"/>
    <property type="molecule type" value="Genomic_DNA"/>
</dbReference>
<comment type="cofactor">
    <cofactor evidence="1">
        <name>FAD</name>
        <dbReference type="ChEBI" id="CHEBI:57692"/>
    </cofactor>
</comment>
<evidence type="ECO:0000256" key="8">
    <source>
        <dbReference type="SAM" id="SignalP"/>
    </source>
</evidence>